<accession>A0AAX2AL86</accession>
<evidence type="ECO:0000256" key="6">
    <source>
        <dbReference type="ARBA" id="ARBA00022777"/>
    </source>
</evidence>
<feature type="transmembrane region" description="Helical" evidence="8">
    <location>
        <begin position="12"/>
        <end position="32"/>
    </location>
</feature>
<keyword evidence="6" id="KW-0418">Kinase</keyword>
<dbReference type="Pfam" id="PF07568">
    <property type="entry name" value="HisKA_2"/>
    <property type="match status" value="1"/>
</dbReference>
<gene>
    <name evidence="11" type="ORF">CP985_00810</name>
</gene>
<dbReference type="PANTHER" id="PTHR41523:SF8">
    <property type="entry name" value="ETHYLENE RESPONSE SENSOR PROTEIN"/>
    <property type="match status" value="1"/>
</dbReference>
<dbReference type="GO" id="GO:0004673">
    <property type="term" value="F:protein histidine kinase activity"/>
    <property type="evidence" value="ECO:0007669"/>
    <property type="project" value="UniProtKB-EC"/>
</dbReference>
<keyword evidence="7" id="KW-0067">ATP-binding</keyword>
<keyword evidence="5" id="KW-0547">Nucleotide-binding</keyword>
<proteinExistence type="predicted"/>
<evidence type="ECO:0000313" key="11">
    <source>
        <dbReference type="EMBL" id="RXK16993.1"/>
    </source>
</evidence>
<evidence type="ECO:0000256" key="2">
    <source>
        <dbReference type="ARBA" id="ARBA00012438"/>
    </source>
</evidence>
<dbReference type="InterPro" id="IPR011495">
    <property type="entry name" value="Sig_transdc_His_kin_sub2_dim/P"/>
</dbReference>
<feature type="domain" description="Histidine kinase/HSP90-like ATPase" evidence="9">
    <location>
        <begin position="151"/>
        <end position="239"/>
    </location>
</feature>
<dbReference type="Proteomes" id="UP000290092">
    <property type="component" value="Unassembled WGS sequence"/>
</dbReference>
<evidence type="ECO:0000256" key="1">
    <source>
        <dbReference type="ARBA" id="ARBA00000085"/>
    </source>
</evidence>
<evidence type="ECO:0000256" key="8">
    <source>
        <dbReference type="SAM" id="Phobius"/>
    </source>
</evidence>
<dbReference type="RefSeq" id="WP_114841001.1">
    <property type="nucleotide sequence ID" value="NZ_CP031219.1"/>
</dbReference>
<dbReference type="InterPro" id="IPR003594">
    <property type="entry name" value="HATPase_dom"/>
</dbReference>
<keyword evidence="4" id="KW-0808">Transferase</keyword>
<keyword evidence="8" id="KW-0472">Membrane</keyword>
<sequence>MKNLFDLKCFLFIEILLVIIIFLFAFLLKKVFENKKSLKSLKEKDLLLKEVQHRAKNNLALIIGLIQLQEELSDKKTKKALIDIQERIFSMELLHRKLYKSKNINYISFKSYVIDLVKIISHSYDISNNVLVEFKIEEINLNLEKAIPCGIVLNELITNAYKYAFTKQNKSMLKIIIYKKETNLIIIVKDNGKGLKENFKKINNKTLGLKLINKIVKLQLLGTIEYIYEKGSKFIIKIKDI</sequence>
<dbReference type="Gene3D" id="3.30.450.20">
    <property type="entry name" value="PAS domain"/>
    <property type="match status" value="1"/>
</dbReference>
<dbReference type="AlphaFoldDB" id="A0AAX2AL86"/>
<evidence type="ECO:0000259" key="10">
    <source>
        <dbReference type="Pfam" id="PF07568"/>
    </source>
</evidence>
<dbReference type="Pfam" id="PF02518">
    <property type="entry name" value="HATPase_c"/>
    <property type="match status" value="1"/>
</dbReference>
<comment type="catalytic activity">
    <reaction evidence="1">
        <text>ATP + protein L-histidine = ADP + protein N-phospho-L-histidine.</text>
        <dbReference type="EC" id="2.7.13.3"/>
    </reaction>
</comment>
<keyword evidence="8" id="KW-0812">Transmembrane</keyword>
<protein>
    <recommendedName>
        <fullName evidence="2">histidine kinase</fullName>
        <ecNumber evidence="2">2.7.13.3</ecNumber>
    </recommendedName>
</protein>
<evidence type="ECO:0000313" key="12">
    <source>
        <dbReference type="Proteomes" id="UP000290092"/>
    </source>
</evidence>
<name>A0AAX2AL86_9BACT</name>
<organism evidence="11 12">
    <name type="scientific">Malaciobacter mytili LMG 24559</name>
    <dbReference type="NCBI Taxonomy" id="1032238"/>
    <lineage>
        <taxon>Bacteria</taxon>
        <taxon>Pseudomonadati</taxon>
        <taxon>Campylobacterota</taxon>
        <taxon>Epsilonproteobacteria</taxon>
        <taxon>Campylobacterales</taxon>
        <taxon>Arcobacteraceae</taxon>
        <taxon>Malaciobacter</taxon>
    </lineage>
</organism>
<keyword evidence="8" id="KW-1133">Transmembrane helix</keyword>
<dbReference type="GO" id="GO:0005524">
    <property type="term" value="F:ATP binding"/>
    <property type="evidence" value="ECO:0007669"/>
    <property type="project" value="UniProtKB-KW"/>
</dbReference>
<comment type="caution">
    <text evidence="11">The sequence shown here is derived from an EMBL/GenBank/DDBJ whole genome shotgun (WGS) entry which is preliminary data.</text>
</comment>
<dbReference type="Gene3D" id="3.30.565.10">
    <property type="entry name" value="Histidine kinase-like ATPase, C-terminal domain"/>
    <property type="match status" value="1"/>
</dbReference>
<reference evidence="11 12" key="1">
    <citation type="submission" date="2017-09" db="EMBL/GenBank/DDBJ databases">
        <title>Genomics of the genus Arcobacter.</title>
        <authorList>
            <person name="Perez-Cataluna A."/>
            <person name="Figueras M.J."/>
            <person name="Salas-Masso N."/>
        </authorList>
    </citation>
    <scope>NUCLEOTIDE SEQUENCE [LARGE SCALE GENOMIC DNA]</scope>
    <source>
        <strain evidence="11 12">CECT 7386</strain>
    </source>
</reference>
<keyword evidence="3" id="KW-0597">Phosphoprotein</keyword>
<dbReference type="EC" id="2.7.13.3" evidence="2"/>
<dbReference type="InterPro" id="IPR036890">
    <property type="entry name" value="HATPase_C_sf"/>
</dbReference>
<evidence type="ECO:0000259" key="9">
    <source>
        <dbReference type="Pfam" id="PF02518"/>
    </source>
</evidence>
<dbReference type="EMBL" id="NXID01000002">
    <property type="protein sequence ID" value="RXK16993.1"/>
    <property type="molecule type" value="Genomic_DNA"/>
</dbReference>
<evidence type="ECO:0000256" key="5">
    <source>
        <dbReference type="ARBA" id="ARBA00022741"/>
    </source>
</evidence>
<feature type="domain" description="Signal transduction histidine kinase subgroup 2 dimerisation and phosphoacceptor" evidence="10">
    <location>
        <begin position="50"/>
        <end position="124"/>
    </location>
</feature>
<evidence type="ECO:0000256" key="4">
    <source>
        <dbReference type="ARBA" id="ARBA00022679"/>
    </source>
</evidence>
<evidence type="ECO:0000256" key="3">
    <source>
        <dbReference type="ARBA" id="ARBA00022553"/>
    </source>
</evidence>
<evidence type="ECO:0000256" key="7">
    <source>
        <dbReference type="ARBA" id="ARBA00022840"/>
    </source>
</evidence>
<keyword evidence="12" id="KW-1185">Reference proteome</keyword>
<dbReference type="SUPFAM" id="SSF55874">
    <property type="entry name" value="ATPase domain of HSP90 chaperone/DNA topoisomerase II/histidine kinase"/>
    <property type="match status" value="1"/>
</dbReference>
<dbReference type="PANTHER" id="PTHR41523">
    <property type="entry name" value="TWO-COMPONENT SYSTEM SENSOR PROTEIN"/>
    <property type="match status" value="1"/>
</dbReference>